<feature type="region of interest" description="Disordered" evidence="1">
    <location>
        <begin position="165"/>
        <end position="185"/>
    </location>
</feature>
<feature type="compositionally biased region" description="Gly residues" evidence="1">
    <location>
        <begin position="129"/>
        <end position="142"/>
    </location>
</feature>
<reference evidence="2" key="1">
    <citation type="submission" date="2017-05" db="UniProtKB">
        <authorList>
            <consortium name="EnsemblMetazoa"/>
        </authorList>
    </citation>
    <scope>IDENTIFICATION</scope>
</reference>
<evidence type="ECO:0000256" key="1">
    <source>
        <dbReference type="SAM" id="MobiDB-lite"/>
    </source>
</evidence>
<sequence length="204" mass="20756">MELQGIQKFHVIGNDSWKGFDDSAIFSLLDIVLNEYFYHTAGGACIGYDSRLHLYSFDGYVIISMATIMNDNTVHVHVRNQYVHVNGYLGILIETKALEHFCLVKHCALLMYWTPRAAPGGTTGAPPRGTGGAPPGGIAGAPPGGIARAPRGGIAGAPPGGIAGAPPGGIAGAPPGGIAGSPPGGRMGSSALLSGSGLGDLLIL</sequence>
<evidence type="ECO:0000313" key="2">
    <source>
        <dbReference type="EnsemblMetazoa" id="Aqu2.1.39000_001"/>
    </source>
</evidence>
<proteinExistence type="predicted"/>
<name>A0A1X7VFA9_AMPQE</name>
<organism evidence="2">
    <name type="scientific">Amphimedon queenslandica</name>
    <name type="common">Sponge</name>
    <dbReference type="NCBI Taxonomy" id="400682"/>
    <lineage>
        <taxon>Eukaryota</taxon>
        <taxon>Metazoa</taxon>
        <taxon>Porifera</taxon>
        <taxon>Demospongiae</taxon>
        <taxon>Heteroscleromorpha</taxon>
        <taxon>Haplosclerida</taxon>
        <taxon>Niphatidae</taxon>
        <taxon>Amphimedon</taxon>
    </lineage>
</organism>
<dbReference type="InParanoid" id="A0A1X7VFA9"/>
<accession>A0A1X7VFA9</accession>
<dbReference type="EnsemblMetazoa" id="Aqu2.1.39000_001">
    <property type="protein sequence ID" value="Aqu2.1.39000_001"/>
    <property type="gene ID" value="Aqu2.1.39000"/>
</dbReference>
<dbReference type="AlphaFoldDB" id="A0A1X7VFA9"/>
<protein>
    <submittedName>
        <fullName evidence="2">Uncharacterized protein</fullName>
    </submittedName>
</protein>
<feature type="region of interest" description="Disordered" evidence="1">
    <location>
        <begin position="121"/>
        <end position="142"/>
    </location>
</feature>